<feature type="region of interest" description="Disordered" evidence="1">
    <location>
        <begin position="160"/>
        <end position="193"/>
    </location>
</feature>
<evidence type="ECO:0000313" key="4">
    <source>
        <dbReference type="Proteomes" id="UP000654471"/>
    </source>
</evidence>
<keyword evidence="4" id="KW-1185">Reference proteome</keyword>
<keyword evidence="2" id="KW-0472">Membrane</keyword>
<feature type="compositionally biased region" description="Polar residues" evidence="1">
    <location>
        <begin position="171"/>
        <end position="193"/>
    </location>
</feature>
<feature type="transmembrane region" description="Helical" evidence="2">
    <location>
        <begin position="25"/>
        <end position="48"/>
    </location>
</feature>
<dbReference type="EMBL" id="BMRP01000007">
    <property type="protein sequence ID" value="GGU58940.1"/>
    <property type="molecule type" value="Genomic_DNA"/>
</dbReference>
<proteinExistence type="predicted"/>
<keyword evidence="2" id="KW-0812">Transmembrane</keyword>
<keyword evidence="2" id="KW-1133">Transmembrane helix</keyword>
<name>A0ABQ2V074_9ACTN</name>
<dbReference type="Proteomes" id="UP000654471">
    <property type="component" value="Unassembled WGS sequence"/>
</dbReference>
<feature type="region of interest" description="Disordered" evidence="1">
    <location>
        <begin position="1"/>
        <end position="20"/>
    </location>
</feature>
<reference evidence="4" key="1">
    <citation type="journal article" date="2019" name="Int. J. Syst. Evol. Microbiol.">
        <title>The Global Catalogue of Microorganisms (GCM) 10K type strain sequencing project: providing services to taxonomists for standard genome sequencing and annotation.</title>
        <authorList>
            <consortium name="The Broad Institute Genomics Platform"/>
            <consortium name="The Broad Institute Genome Sequencing Center for Infectious Disease"/>
            <person name="Wu L."/>
            <person name="Ma J."/>
        </authorList>
    </citation>
    <scope>NUCLEOTIDE SEQUENCE [LARGE SCALE GENOMIC DNA]</scope>
    <source>
        <strain evidence="4">JCM 3399</strain>
    </source>
</reference>
<evidence type="ECO:0000313" key="3">
    <source>
        <dbReference type="EMBL" id="GGU58940.1"/>
    </source>
</evidence>
<evidence type="ECO:0008006" key="5">
    <source>
        <dbReference type="Google" id="ProtNLM"/>
    </source>
</evidence>
<accession>A0ABQ2V074</accession>
<gene>
    <name evidence="3" type="ORF">GCM10010211_24720</name>
</gene>
<organism evidence="3 4">
    <name type="scientific">Streptomyces albospinus</name>
    <dbReference type="NCBI Taxonomy" id="285515"/>
    <lineage>
        <taxon>Bacteria</taxon>
        <taxon>Bacillati</taxon>
        <taxon>Actinomycetota</taxon>
        <taxon>Actinomycetes</taxon>
        <taxon>Kitasatosporales</taxon>
        <taxon>Streptomycetaceae</taxon>
        <taxon>Streptomyces</taxon>
    </lineage>
</organism>
<sequence>MTSESPKPPDASEKQAKKRWDPTTWAAWGSLAVAAIALGNSIYGAQIARDASDQAKRTEHRSEEQSEKSQASLVSYSFLNNPQGQTESLTILNRSDVAITKVVMVFQDVKWYAYFDQIPPCSWQKVEQLHNYSLGAHEFIRFLDGNGVAWQKVMADGRSGLKKIDNPNPPQDDTNVSSTIEVGQSNGSVSNCR</sequence>
<evidence type="ECO:0000256" key="2">
    <source>
        <dbReference type="SAM" id="Phobius"/>
    </source>
</evidence>
<feature type="compositionally biased region" description="Basic and acidic residues" evidence="1">
    <location>
        <begin position="10"/>
        <end position="20"/>
    </location>
</feature>
<comment type="caution">
    <text evidence="3">The sequence shown here is derived from an EMBL/GenBank/DDBJ whole genome shotgun (WGS) entry which is preliminary data.</text>
</comment>
<evidence type="ECO:0000256" key="1">
    <source>
        <dbReference type="SAM" id="MobiDB-lite"/>
    </source>
</evidence>
<protein>
    <recommendedName>
        <fullName evidence="5">Secreted protein</fullName>
    </recommendedName>
</protein>